<accession>A0ABQ4DRB9</accession>
<protein>
    <recommendedName>
        <fullName evidence="1">NERD domain-containing protein</fullName>
    </recommendedName>
</protein>
<gene>
    <name evidence="2" type="ORF">Cph01nite_36690</name>
</gene>
<dbReference type="Pfam" id="PF08378">
    <property type="entry name" value="NERD"/>
    <property type="match status" value="1"/>
</dbReference>
<name>A0ABQ4DRB9_9CELL</name>
<feature type="domain" description="NERD" evidence="1">
    <location>
        <begin position="19"/>
        <end position="106"/>
    </location>
</feature>
<dbReference type="EMBL" id="BONP01000045">
    <property type="protein sequence ID" value="GIG41907.1"/>
    <property type="molecule type" value="Genomic_DNA"/>
</dbReference>
<evidence type="ECO:0000259" key="1">
    <source>
        <dbReference type="Pfam" id="PF08378"/>
    </source>
</evidence>
<sequence>MPRTHPEQPVSREDDGALQRVRQALRGHLPARADVLTGVVLQDGATTLEVDLLVVWPGVGLAVIEVAGGHVSCLDGAWWQGSGAGRRRIDPVGRVRSTTRTLLGLLERDGLAAARSATGQLVAVPHVYVPATWDAPEAPRGTLLDRAQLTDGGPAVHAVRRAITNHGGGFPPLDDAAAAALVDWAAGRVPTATAVAADARG</sequence>
<proteinExistence type="predicted"/>
<dbReference type="Proteomes" id="UP000614741">
    <property type="component" value="Unassembled WGS sequence"/>
</dbReference>
<dbReference type="InterPro" id="IPR011528">
    <property type="entry name" value="NERD"/>
</dbReference>
<keyword evidence="3" id="KW-1185">Reference proteome</keyword>
<dbReference type="RefSeq" id="WP_203676501.1">
    <property type="nucleotide sequence ID" value="NZ_BONP01000045.1"/>
</dbReference>
<evidence type="ECO:0000313" key="3">
    <source>
        <dbReference type="Proteomes" id="UP000614741"/>
    </source>
</evidence>
<organism evidence="2 3">
    <name type="scientific">Cellulomonas phragmiteti</name>
    <dbReference type="NCBI Taxonomy" id="478780"/>
    <lineage>
        <taxon>Bacteria</taxon>
        <taxon>Bacillati</taxon>
        <taxon>Actinomycetota</taxon>
        <taxon>Actinomycetes</taxon>
        <taxon>Micrococcales</taxon>
        <taxon>Cellulomonadaceae</taxon>
        <taxon>Cellulomonas</taxon>
    </lineage>
</organism>
<reference evidence="2 3" key="1">
    <citation type="submission" date="2021-01" db="EMBL/GenBank/DDBJ databases">
        <title>Whole genome shotgun sequence of Cellulomonas phragmiteti NBRC 110785.</title>
        <authorList>
            <person name="Komaki H."/>
            <person name="Tamura T."/>
        </authorList>
    </citation>
    <scope>NUCLEOTIDE SEQUENCE [LARGE SCALE GENOMIC DNA]</scope>
    <source>
        <strain evidence="2 3">NBRC 110785</strain>
    </source>
</reference>
<comment type="caution">
    <text evidence="2">The sequence shown here is derived from an EMBL/GenBank/DDBJ whole genome shotgun (WGS) entry which is preliminary data.</text>
</comment>
<evidence type="ECO:0000313" key="2">
    <source>
        <dbReference type="EMBL" id="GIG41907.1"/>
    </source>
</evidence>